<dbReference type="Proteomes" id="UP001227317">
    <property type="component" value="Unassembled WGS sequence"/>
</dbReference>
<proteinExistence type="predicted"/>
<dbReference type="PANTHER" id="PTHR21621">
    <property type="entry name" value="RIBOSOMAL PROTEIN S6 MODIFICATION PROTEIN"/>
    <property type="match status" value="1"/>
</dbReference>
<dbReference type="InterPro" id="IPR013815">
    <property type="entry name" value="ATP_grasp_subdomain_1"/>
</dbReference>
<dbReference type="Gene3D" id="3.30.1490.20">
    <property type="entry name" value="ATP-grasp fold, A domain"/>
    <property type="match status" value="1"/>
</dbReference>
<evidence type="ECO:0000313" key="4">
    <source>
        <dbReference type="Proteomes" id="UP001227317"/>
    </source>
</evidence>
<dbReference type="Pfam" id="PF14401">
    <property type="entry name" value="RLAN"/>
    <property type="match status" value="1"/>
</dbReference>
<dbReference type="RefSeq" id="WP_306706215.1">
    <property type="nucleotide sequence ID" value="NZ_JAUJFI010000045.1"/>
</dbReference>
<dbReference type="Gene3D" id="3.30.470.20">
    <property type="entry name" value="ATP-grasp fold, B domain"/>
    <property type="match status" value="1"/>
</dbReference>
<dbReference type="InterPro" id="IPR025839">
    <property type="entry name" value="RLAN_dom"/>
</dbReference>
<evidence type="ECO:0000313" key="3">
    <source>
        <dbReference type="EMBL" id="MDQ2103334.1"/>
    </source>
</evidence>
<evidence type="ECO:0000256" key="1">
    <source>
        <dbReference type="PROSITE-ProRule" id="PRU00409"/>
    </source>
</evidence>
<dbReference type="SUPFAM" id="SSF56059">
    <property type="entry name" value="Glutathione synthetase ATP-binding domain-like"/>
    <property type="match status" value="1"/>
</dbReference>
<protein>
    <submittedName>
        <fullName evidence="3">RimK family protein</fullName>
    </submittedName>
</protein>
<gene>
    <name evidence="3" type="ORF">QSG27_11605</name>
</gene>
<dbReference type="InterPro" id="IPR013651">
    <property type="entry name" value="ATP-grasp_RimK-type"/>
</dbReference>
<dbReference type="EMBL" id="JAUJFI010000045">
    <property type="protein sequence ID" value="MDQ2103334.1"/>
    <property type="molecule type" value="Genomic_DNA"/>
</dbReference>
<feature type="domain" description="ATP-grasp" evidence="2">
    <location>
        <begin position="295"/>
        <end position="485"/>
    </location>
</feature>
<keyword evidence="1" id="KW-0547">Nucleotide-binding</keyword>
<dbReference type="Pfam" id="PF08443">
    <property type="entry name" value="RimK"/>
    <property type="match status" value="1"/>
</dbReference>
<sequence length="499" mass="56381">MPAHLLVVDRRADVKWAKDGLPVVSARDYIARPEQALEQAKAPRGARVLNLSRSYRYLGTGYYVSLLAEARGERVIPSVRTILDLSQKSFYRPQLAEVEEALRKTIKRMDHPPEASFNLCVFFGHADDARFQDIARTIFDLFRCPLLKVQVRLKEGWAVHALEPLSLADLRPDQEAAFQAALDAYTRASWREPAAKAPPRYTLAILHNPKEELPPSSPRALQKFVKAGESLGIAVELIEKKDYARLAEFDALFIRETTNLDHHTYRFAKKAEKEGLPVIDDPNSILKCTNKVYLAELLRAHRIPAPKTVIFDKRGLEALDREIPYPIVLKIPDGSFSRGVFKVQTRSELEATAESLFEQSDVILAQEFMYTEFDWRVGVLNRQPIYVCQYLMAKKHWQIVKHGGNGRAEQGSSRTLAVEEAPREVIETAVKAAGLIGDGLYGVDLKQNDRGVFVIEINDNPSIDLGVEDARLKDGLYRLIMGEFLRRLELRPRKPGSGS</sequence>
<reference evidence="3 4" key="1">
    <citation type="submission" date="2023-06" db="EMBL/GenBank/DDBJ databases">
        <title>Azospirillum isscasensis sp.nov, a bacterium isolated from rhizosphere soil of rice.</title>
        <authorList>
            <person name="Wang H."/>
        </authorList>
    </citation>
    <scope>NUCLEOTIDE SEQUENCE [LARGE SCALE GENOMIC DNA]</scope>
    <source>
        <strain evidence="3 4">C340-1</strain>
    </source>
</reference>
<accession>A0ABU0WGJ7</accession>
<dbReference type="InterPro" id="IPR011761">
    <property type="entry name" value="ATP-grasp"/>
</dbReference>
<name>A0ABU0WGJ7_9PROT</name>
<keyword evidence="1" id="KW-0067">ATP-binding</keyword>
<keyword evidence="4" id="KW-1185">Reference proteome</keyword>
<dbReference type="PROSITE" id="PS50975">
    <property type="entry name" value="ATP_GRASP"/>
    <property type="match status" value="1"/>
</dbReference>
<evidence type="ECO:0000259" key="2">
    <source>
        <dbReference type="PROSITE" id="PS50975"/>
    </source>
</evidence>
<comment type="caution">
    <text evidence="3">The sequence shown here is derived from an EMBL/GenBank/DDBJ whole genome shotgun (WGS) entry which is preliminary data.</text>
</comment>
<organism evidence="3 4">
    <name type="scientific">Azospirillum isscasi</name>
    <dbReference type="NCBI Taxonomy" id="3053926"/>
    <lineage>
        <taxon>Bacteria</taxon>
        <taxon>Pseudomonadati</taxon>
        <taxon>Pseudomonadota</taxon>
        <taxon>Alphaproteobacteria</taxon>
        <taxon>Rhodospirillales</taxon>
        <taxon>Azospirillaceae</taxon>
        <taxon>Azospirillum</taxon>
    </lineage>
</organism>
<dbReference type="Gene3D" id="3.40.50.20">
    <property type="match status" value="1"/>
</dbReference>
<dbReference type="PANTHER" id="PTHR21621:SF0">
    <property type="entry name" value="BETA-CITRYLGLUTAMATE SYNTHASE B-RELATED"/>
    <property type="match status" value="1"/>
</dbReference>